<keyword evidence="2" id="KW-1133">Transmembrane helix</keyword>
<feature type="region of interest" description="Disordered" evidence="1">
    <location>
        <begin position="46"/>
        <end position="79"/>
    </location>
</feature>
<name>A0ABW6QGY2_9ACTN</name>
<accession>A0ABW6QGY2</accession>
<gene>
    <name evidence="3" type="ORF">ACFVZC_34795</name>
</gene>
<feature type="transmembrane region" description="Helical" evidence="2">
    <location>
        <begin position="20"/>
        <end position="42"/>
    </location>
</feature>
<keyword evidence="2" id="KW-0812">Transmembrane</keyword>
<feature type="compositionally biased region" description="Low complexity" evidence="1">
    <location>
        <begin position="46"/>
        <end position="60"/>
    </location>
</feature>
<comment type="caution">
    <text evidence="3">The sequence shown here is derived from an EMBL/GenBank/DDBJ whole genome shotgun (WGS) entry which is preliminary data.</text>
</comment>
<evidence type="ECO:0000313" key="4">
    <source>
        <dbReference type="Proteomes" id="UP001601627"/>
    </source>
</evidence>
<organism evidence="3 4">
    <name type="scientific">Streptomyces marokkonensis</name>
    <dbReference type="NCBI Taxonomy" id="324855"/>
    <lineage>
        <taxon>Bacteria</taxon>
        <taxon>Bacillati</taxon>
        <taxon>Actinomycetota</taxon>
        <taxon>Actinomycetes</taxon>
        <taxon>Kitasatosporales</taxon>
        <taxon>Streptomycetaceae</taxon>
        <taxon>Streptomyces</taxon>
    </lineage>
</organism>
<evidence type="ECO:0000256" key="1">
    <source>
        <dbReference type="SAM" id="MobiDB-lite"/>
    </source>
</evidence>
<dbReference type="RefSeq" id="WP_388241070.1">
    <property type="nucleotide sequence ID" value="NZ_JBHVZQ010000059.1"/>
</dbReference>
<evidence type="ECO:0008006" key="5">
    <source>
        <dbReference type="Google" id="ProtNLM"/>
    </source>
</evidence>
<evidence type="ECO:0000256" key="2">
    <source>
        <dbReference type="SAM" id="Phobius"/>
    </source>
</evidence>
<protein>
    <recommendedName>
        <fullName evidence="5">Secreted protein</fullName>
    </recommendedName>
</protein>
<evidence type="ECO:0000313" key="3">
    <source>
        <dbReference type="EMBL" id="MFF1278497.1"/>
    </source>
</evidence>
<dbReference type="EMBL" id="JBHVZQ010000059">
    <property type="protein sequence ID" value="MFF1278497.1"/>
    <property type="molecule type" value="Genomic_DNA"/>
</dbReference>
<keyword evidence="4" id="KW-1185">Reference proteome</keyword>
<dbReference type="Proteomes" id="UP001601627">
    <property type="component" value="Unassembled WGS sequence"/>
</dbReference>
<proteinExistence type="predicted"/>
<sequence length="79" mass="7727">MAESRQKSPAGGTAVRSVVLPPALLGFLLLLTLMFALSYAVGSVAGPVSPGMSGTSTGGTPPDGGGEVQDMDMDMGGTG</sequence>
<reference evidence="3 4" key="1">
    <citation type="submission" date="2024-09" db="EMBL/GenBank/DDBJ databases">
        <title>The Natural Products Discovery Center: Release of the First 8490 Sequenced Strains for Exploring Actinobacteria Biosynthetic Diversity.</title>
        <authorList>
            <person name="Kalkreuter E."/>
            <person name="Kautsar S.A."/>
            <person name="Yang D."/>
            <person name="Bader C.D."/>
            <person name="Teijaro C.N."/>
            <person name="Fluegel L."/>
            <person name="Davis C.M."/>
            <person name="Simpson J.R."/>
            <person name="Lauterbach L."/>
            <person name="Steele A.D."/>
            <person name="Gui C."/>
            <person name="Meng S."/>
            <person name="Li G."/>
            <person name="Viehrig K."/>
            <person name="Ye F."/>
            <person name="Su P."/>
            <person name="Kiefer A.F."/>
            <person name="Nichols A."/>
            <person name="Cepeda A.J."/>
            <person name="Yan W."/>
            <person name="Fan B."/>
            <person name="Jiang Y."/>
            <person name="Adhikari A."/>
            <person name="Zheng C.-J."/>
            <person name="Schuster L."/>
            <person name="Cowan T.M."/>
            <person name="Smanski M.J."/>
            <person name="Chevrette M.G."/>
            <person name="De Carvalho L.P.S."/>
            <person name="Shen B."/>
        </authorList>
    </citation>
    <scope>NUCLEOTIDE SEQUENCE [LARGE SCALE GENOMIC DNA]</scope>
    <source>
        <strain evidence="3 4">NPDC058328</strain>
    </source>
</reference>
<keyword evidence="2" id="KW-0472">Membrane</keyword>